<dbReference type="HOGENOM" id="CLU_065946_3_0_11"/>
<keyword evidence="2 3" id="KW-0694">RNA-binding</keyword>
<evidence type="ECO:0000256" key="1">
    <source>
        <dbReference type="ARBA" id="ARBA00022555"/>
    </source>
</evidence>
<name>C7N639_SLAHD</name>
<proteinExistence type="predicted"/>
<dbReference type="GO" id="GO:0000049">
    <property type="term" value="F:tRNA binding"/>
    <property type="evidence" value="ECO:0007669"/>
    <property type="project" value="UniProtKB-UniRule"/>
</dbReference>
<sequence length="116" mass="12980">MSAPVKETISFEDLDKIDIRVGLIEKVENVAKSDKLVKLTVDFGDFKRQILSGMREERENPQEIEGCQALFVVNLAKKKMAGEYSEGLLYDIGYEDGIMPVLAMPEKPVPNGVRCC</sequence>
<dbReference type="KEGG" id="shi:Shel_13510"/>
<evidence type="ECO:0000256" key="2">
    <source>
        <dbReference type="ARBA" id="ARBA00022884"/>
    </source>
</evidence>
<feature type="domain" description="TRNA-binding" evidence="4">
    <location>
        <begin position="13"/>
        <end position="116"/>
    </location>
</feature>
<evidence type="ECO:0000313" key="5">
    <source>
        <dbReference type="EMBL" id="ACV22374.1"/>
    </source>
</evidence>
<evidence type="ECO:0000313" key="6">
    <source>
        <dbReference type="Proteomes" id="UP000002026"/>
    </source>
</evidence>
<dbReference type="Pfam" id="PF01588">
    <property type="entry name" value="tRNA_bind"/>
    <property type="match status" value="1"/>
</dbReference>
<dbReference type="Proteomes" id="UP000002026">
    <property type="component" value="Chromosome"/>
</dbReference>
<evidence type="ECO:0000259" key="4">
    <source>
        <dbReference type="PROSITE" id="PS50886"/>
    </source>
</evidence>
<dbReference type="AlphaFoldDB" id="C7N639"/>
<dbReference type="InterPro" id="IPR012340">
    <property type="entry name" value="NA-bd_OB-fold"/>
</dbReference>
<gene>
    <name evidence="5" type="ordered locus">Shel_13510</name>
</gene>
<organism evidence="5 6">
    <name type="scientific">Slackia heliotrinireducens (strain ATCC 29202 / DSM 20476 / NCTC 11029 / RHS 1)</name>
    <name type="common">Peptococcus heliotrinreducens</name>
    <dbReference type="NCBI Taxonomy" id="471855"/>
    <lineage>
        <taxon>Bacteria</taxon>
        <taxon>Bacillati</taxon>
        <taxon>Actinomycetota</taxon>
        <taxon>Coriobacteriia</taxon>
        <taxon>Eggerthellales</taxon>
        <taxon>Eggerthellaceae</taxon>
        <taxon>Slackia</taxon>
    </lineage>
</organism>
<dbReference type="eggNOG" id="COG0073">
    <property type="taxonomic scope" value="Bacteria"/>
</dbReference>
<dbReference type="InterPro" id="IPR002547">
    <property type="entry name" value="tRNA-bd_dom"/>
</dbReference>
<dbReference type="SUPFAM" id="SSF50249">
    <property type="entry name" value="Nucleic acid-binding proteins"/>
    <property type="match status" value="1"/>
</dbReference>
<dbReference type="EMBL" id="CP001684">
    <property type="protein sequence ID" value="ACV22374.1"/>
    <property type="molecule type" value="Genomic_DNA"/>
</dbReference>
<dbReference type="Gene3D" id="2.40.50.140">
    <property type="entry name" value="Nucleic acid-binding proteins"/>
    <property type="match status" value="1"/>
</dbReference>
<reference evidence="5 6" key="1">
    <citation type="journal article" date="2009" name="Stand. Genomic Sci.">
        <title>Complete genome sequence of Slackia heliotrinireducens type strain (RHS 1).</title>
        <authorList>
            <person name="Pukall R."/>
            <person name="Lapidus A."/>
            <person name="Nolan M."/>
            <person name="Copeland A."/>
            <person name="Glavina Del Rio T."/>
            <person name="Lucas S."/>
            <person name="Chen F."/>
            <person name="Tice H."/>
            <person name="Cheng J.F."/>
            <person name="Chertkov O."/>
            <person name="Bruce D."/>
            <person name="Goodwin L."/>
            <person name="Kuske C."/>
            <person name="Brettin T."/>
            <person name="Detter J.C."/>
            <person name="Han C."/>
            <person name="Pitluck S."/>
            <person name="Pati A."/>
            <person name="Mavrommatis K."/>
            <person name="Ivanova N."/>
            <person name="Ovchinnikova G."/>
            <person name="Chen A."/>
            <person name="Palaniappan K."/>
            <person name="Schneider S."/>
            <person name="Rohde M."/>
            <person name="Chain P."/>
            <person name="D'haeseleer P."/>
            <person name="Goker M."/>
            <person name="Bristow J."/>
            <person name="Eisen J.A."/>
            <person name="Markowitz V."/>
            <person name="Kyrpides N.C."/>
            <person name="Klenk H.P."/>
            <person name="Hugenholtz P."/>
        </authorList>
    </citation>
    <scope>NUCLEOTIDE SEQUENCE [LARGE SCALE GENOMIC DNA]</scope>
    <source>
        <strain evidence="6">ATCC 29202 / DSM 20476 / NCTC 11029 / RHS 1</strain>
    </source>
</reference>
<dbReference type="PANTHER" id="PTHR11586:SF37">
    <property type="entry name" value="TRNA-BINDING DOMAIN-CONTAINING PROTEIN"/>
    <property type="match status" value="1"/>
</dbReference>
<dbReference type="RefSeq" id="WP_012798476.1">
    <property type="nucleotide sequence ID" value="NC_013165.1"/>
</dbReference>
<dbReference type="STRING" id="471855.Shel_13510"/>
<dbReference type="InterPro" id="IPR051270">
    <property type="entry name" value="Tyrosine-tRNA_ligase_regulator"/>
</dbReference>
<keyword evidence="1 3" id="KW-0820">tRNA-binding</keyword>
<dbReference type="PANTHER" id="PTHR11586">
    <property type="entry name" value="TRNA-AMINOACYLATION COFACTOR ARC1 FAMILY MEMBER"/>
    <property type="match status" value="1"/>
</dbReference>
<accession>C7N639</accession>
<dbReference type="PROSITE" id="PS50886">
    <property type="entry name" value="TRBD"/>
    <property type="match status" value="1"/>
</dbReference>
<keyword evidence="6" id="KW-1185">Reference proteome</keyword>
<evidence type="ECO:0000256" key="3">
    <source>
        <dbReference type="PROSITE-ProRule" id="PRU00209"/>
    </source>
</evidence>
<protein>
    <submittedName>
        <fullName evidence="5">EMAP domain-containing protein</fullName>
    </submittedName>
</protein>